<reference evidence="4" key="1">
    <citation type="submission" date="2022-09" db="EMBL/GenBank/DDBJ databases">
        <title>Aureispira anguillicida sp. nov., isolated from Leptocephalus of Japanese eel Anguilla japonica.</title>
        <authorList>
            <person name="Yuasa K."/>
            <person name="Mekata T."/>
            <person name="Ikunari K."/>
        </authorList>
    </citation>
    <scope>NUCLEOTIDE SEQUENCE</scope>
    <source>
        <strain evidence="4">EL160426</strain>
    </source>
</reference>
<keyword evidence="1" id="KW-0175">Coiled coil</keyword>
<evidence type="ECO:0000256" key="1">
    <source>
        <dbReference type="SAM" id="Coils"/>
    </source>
</evidence>
<accession>A0A915VK20</accession>
<evidence type="ECO:0000313" key="5">
    <source>
        <dbReference type="Proteomes" id="UP001060919"/>
    </source>
</evidence>
<organism evidence="4 5">
    <name type="scientific">Aureispira anguillae</name>
    <dbReference type="NCBI Taxonomy" id="2864201"/>
    <lineage>
        <taxon>Bacteria</taxon>
        <taxon>Pseudomonadati</taxon>
        <taxon>Bacteroidota</taxon>
        <taxon>Saprospiria</taxon>
        <taxon>Saprospirales</taxon>
        <taxon>Saprospiraceae</taxon>
        <taxon>Aureispira</taxon>
    </lineage>
</organism>
<dbReference type="Pfam" id="PF13884">
    <property type="entry name" value="Peptidase_S74"/>
    <property type="match status" value="1"/>
</dbReference>
<dbReference type="Proteomes" id="UP001060919">
    <property type="component" value="Chromosome"/>
</dbReference>
<evidence type="ECO:0000313" key="4">
    <source>
        <dbReference type="EMBL" id="BDS09453.1"/>
    </source>
</evidence>
<dbReference type="PROSITE" id="PS51688">
    <property type="entry name" value="ICA"/>
    <property type="match status" value="1"/>
</dbReference>
<feature type="coiled-coil region" evidence="1">
    <location>
        <begin position="729"/>
        <end position="763"/>
    </location>
</feature>
<feature type="domain" description="Peptidase S74" evidence="3">
    <location>
        <begin position="638"/>
        <end position="743"/>
    </location>
</feature>
<evidence type="ECO:0000259" key="3">
    <source>
        <dbReference type="PROSITE" id="PS51688"/>
    </source>
</evidence>
<dbReference type="InterPro" id="IPR030392">
    <property type="entry name" value="S74_ICA"/>
</dbReference>
<keyword evidence="2" id="KW-0732">Signal</keyword>
<dbReference type="AlphaFoldDB" id="A0A915VK20"/>
<proteinExistence type="predicted"/>
<sequence length="763" mass="81506">MLKIINLTLLFAFIVSNSIAQNVGIGTTTPHSSAKLDIEDANRGLLVPRIDIPNLNAAAPVTAPATSLLVYNTNTTTGVGYYYWDGTKWNRLSDQLMNADNDWHEVGTTTAPNNINDNIFTHGNVGIGSVTPSTKLEVNGDNILTPWALLYGGGGIHENMALRLWDQGTDVNNINIVEFGHNSPTYVAGARIRSVNPASNAATGANLFLETASDNAATWNSNQLMLKNDGNVGIGLADPLYKLHVYRDGPSHIMIEGEQSGYINAGLVLKANQASNTRGLGTFMYDNGGQNEWFAGRPYAASDRFVIQRQTGLSDHNDETAGVINGSGGLTGTQRFFTVENNGYVGINNSTPDMRLSVYEGGNTNYIARFHTNGTTGDAYQGIRLGTSEGSGNVYADFAVSRVNDIFGISVGNSSTGLTLHTQNTNQIDLAITATGNVGIGTITPSKKLQVAGGLQVGTNGIYTDLVFETGSLLGIYEQVFDIYPRTIPGTGQSEGLTYFKNNSSVGLTRHDVAVQGYLGAGTTAPTAPLHVANGPTMTSGYSRAAVFHAQHPVIQFKGISNTNHSGFIGYDAQASVEAMRFWTGHTGNDHGGSATNAMSIHANGNVGLGTGTAVPTTTLQVNGTASKSGGGTWTATSDKRTKKDIVRFSDGLNVLTQINPVTFKYNGLYNTVDDGKDYVGIIAQEVQEVAPYMIGSSLIAKTAETENKEEILNYDGGTHLLYILVNSVKEQQQIIEHQKKENQQLQTAIQALEDRLEKLEAQ</sequence>
<name>A0A915VK20_9BACT</name>
<dbReference type="InterPro" id="IPR036388">
    <property type="entry name" value="WH-like_DNA-bd_sf"/>
</dbReference>
<evidence type="ECO:0000256" key="2">
    <source>
        <dbReference type="SAM" id="SignalP"/>
    </source>
</evidence>
<feature type="signal peptide" evidence="2">
    <location>
        <begin position="1"/>
        <end position="20"/>
    </location>
</feature>
<gene>
    <name evidence="4" type="ORF">AsAng_0001510</name>
</gene>
<dbReference type="RefSeq" id="WP_264790845.1">
    <property type="nucleotide sequence ID" value="NZ_AP026867.1"/>
</dbReference>
<feature type="chain" id="PRO_5038046238" evidence="2">
    <location>
        <begin position="21"/>
        <end position="763"/>
    </location>
</feature>
<dbReference type="EMBL" id="AP026867">
    <property type="protein sequence ID" value="BDS09453.1"/>
    <property type="molecule type" value="Genomic_DNA"/>
</dbReference>
<dbReference type="KEGG" id="aup:AsAng_0001510"/>
<dbReference type="Gene3D" id="1.10.10.10">
    <property type="entry name" value="Winged helix-like DNA-binding domain superfamily/Winged helix DNA-binding domain"/>
    <property type="match status" value="1"/>
</dbReference>
<keyword evidence="5" id="KW-1185">Reference proteome</keyword>
<protein>
    <submittedName>
        <fullName evidence="4">Tail fiber domain-containing protein</fullName>
    </submittedName>
</protein>